<dbReference type="EMBL" id="JAOYFB010000003">
    <property type="protein sequence ID" value="KAK4010669.1"/>
    <property type="molecule type" value="Genomic_DNA"/>
</dbReference>
<organism evidence="1 2">
    <name type="scientific">Daphnia magna</name>
    <dbReference type="NCBI Taxonomy" id="35525"/>
    <lineage>
        <taxon>Eukaryota</taxon>
        <taxon>Metazoa</taxon>
        <taxon>Ecdysozoa</taxon>
        <taxon>Arthropoda</taxon>
        <taxon>Crustacea</taxon>
        <taxon>Branchiopoda</taxon>
        <taxon>Diplostraca</taxon>
        <taxon>Cladocera</taxon>
        <taxon>Anomopoda</taxon>
        <taxon>Daphniidae</taxon>
        <taxon>Daphnia</taxon>
    </lineage>
</organism>
<protein>
    <submittedName>
        <fullName evidence="1">Uncharacterized protein</fullName>
    </submittedName>
</protein>
<accession>A0ABQ9ZCN2</accession>
<dbReference type="Proteomes" id="UP001234178">
    <property type="component" value="Unassembled WGS sequence"/>
</dbReference>
<keyword evidence="2" id="KW-1185">Reference proteome</keyword>
<evidence type="ECO:0000313" key="1">
    <source>
        <dbReference type="EMBL" id="KAK4010669.1"/>
    </source>
</evidence>
<comment type="caution">
    <text evidence="1">The sequence shown here is derived from an EMBL/GenBank/DDBJ whole genome shotgun (WGS) entry which is preliminary data.</text>
</comment>
<gene>
    <name evidence="1" type="ORF">OUZ56_019801</name>
</gene>
<proteinExistence type="predicted"/>
<evidence type="ECO:0000313" key="2">
    <source>
        <dbReference type="Proteomes" id="UP001234178"/>
    </source>
</evidence>
<sequence>MRHHMEPTTSKSLGTMLDWTNSFGYSFTALLGRPLSNTTVCQWGLHHVTHRRAKAAESRNAPEQYVNEKSNTLEWLPLGGMQHRENTLLKPLVENADDV</sequence>
<name>A0ABQ9ZCN2_9CRUS</name>
<reference evidence="1 2" key="1">
    <citation type="journal article" date="2023" name="Nucleic Acids Res.">
        <title>The hologenome of Daphnia magna reveals possible DNA methylation and microbiome-mediated evolution of the host genome.</title>
        <authorList>
            <person name="Chaturvedi A."/>
            <person name="Li X."/>
            <person name="Dhandapani V."/>
            <person name="Marshall H."/>
            <person name="Kissane S."/>
            <person name="Cuenca-Cambronero M."/>
            <person name="Asole G."/>
            <person name="Calvet F."/>
            <person name="Ruiz-Romero M."/>
            <person name="Marangio P."/>
            <person name="Guigo R."/>
            <person name="Rago D."/>
            <person name="Mirbahai L."/>
            <person name="Eastwood N."/>
            <person name="Colbourne J.K."/>
            <person name="Zhou J."/>
            <person name="Mallon E."/>
            <person name="Orsini L."/>
        </authorList>
    </citation>
    <scope>NUCLEOTIDE SEQUENCE [LARGE SCALE GENOMIC DNA]</scope>
    <source>
        <strain evidence="1">LRV0_1</strain>
    </source>
</reference>